<evidence type="ECO:0000313" key="1">
    <source>
        <dbReference type="EMBL" id="SER93096.1"/>
    </source>
</evidence>
<sequence>MKWSLVQLQRYQNEPLIFTETIDLKEQLMKREKELLDVSPITVEGTVLVESQQIIVDLFVTVDLTLPSARSLDPVVYPMGIRVNEVYVPKNSKRSETIEDEDNSIIYLEKDVIDLYEAVEDGILLHIPLQVFAEGEEELEMPSGNDWEVISQSDYEARMKEKQESKIDPRLAGLADLLSSEEED</sequence>
<name>A0A1H9T7I4_9LACT</name>
<dbReference type="EMBL" id="FOHA01000011">
    <property type="protein sequence ID" value="SER93096.1"/>
    <property type="molecule type" value="Genomic_DNA"/>
</dbReference>
<reference evidence="1 2" key="1">
    <citation type="submission" date="2016-10" db="EMBL/GenBank/DDBJ databases">
        <authorList>
            <person name="de Groot N.N."/>
        </authorList>
    </citation>
    <scope>NUCLEOTIDE SEQUENCE [LARGE SCALE GENOMIC DNA]</scope>
    <source>
        <strain evidence="1 2">DSM 13760</strain>
    </source>
</reference>
<dbReference type="Pfam" id="PF02620">
    <property type="entry name" value="YceD"/>
    <property type="match status" value="1"/>
</dbReference>
<dbReference type="STRING" id="142588.SAMN04488559_11129"/>
<dbReference type="InterPro" id="IPR003772">
    <property type="entry name" value="YceD"/>
</dbReference>
<organism evidence="1 2">
    <name type="scientific">Isobaculum melis</name>
    <dbReference type="NCBI Taxonomy" id="142588"/>
    <lineage>
        <taxon>Bacteria</taxon>
        <taxon>Bacillati</taxon>
        <taxon>Bacillota</taxon>
        <taxon>Bacilli</taxon>
        <taxon>Lactobacillales</taxon>
        <taxon>Carnobacteriaceae</taxon>
        <taxon>Isobaculum</taxon>
    </lineage>
</organism>
<dbReference type="OrthoDB" id="9790372at2"/>
<dbReference type="AlphaFoldDB" id="A0A1H9T7I4"/>
<keyword evidence="2" id="KW-1185">Reference proteome</keyword>
<accession>A0A1H9T7I4</accession>
<dbReference type="RefSeq" id="WP_092652608.1">
    <property type="nucleotide sequence ID" value="NZ_FOHA01000011.1"/>
</dbReference>
<evidence type="ECO:0000313" key="2">
    <source>
        <dbReference type="Proteomes" id="UP000198948"/>
    </source>
</evidence>
<evidence type="ECO:0008006" key="3">
    <source>
        <dbReference type="Google" id="ProtNLM"/>
    </source>
</evidence>
<gene>
    <name evidence="1" type="ORF">SAMN04488559_11129</name>
</gene>
<protein>
    <recommendedName>
        <fullName evidence="3">DUF177 domain-containing protein</fullName>
    </recommendedName>
</protein>
<proteinExistence type="predicted"/>
<dbReference type="Proteomes" id="UP000198948">
    <property type="component" value="Unassembled WGS sequence"/>
</dbReference>